<organism evidence="2 3">
    <name type="scientific">Platysternon megacephalum</name>
    <name type="common">big-headed turtle</name>
    <dbReference type="NCBI Taxonomy" id="55544"/>
    <lineage>
        <taxon>Eukaryota</taxon>
        <taxon>Metazoa</taxon>
        <taxon>Chordata</taxon>
        <taxon>Craniata</taxon>
        <taxon>Vertebrata</taxon>
        <taxon>Euteleostomi</taxon>
        <taxon>Archelosauria</taxon>
        <taxon>Testudinata</taxon>
        <taxon>Testudines</taxon>
        <taxon>Cryptodira</taxon>
        <taxon>Durocryptodira</taxon>
        <taxon>Testudinoidea</taxon>
        <taxon>Platysternidae</taxon>
        <taxon>Platysternon</taxon>
    </lineage>
</organism>
<dbReference type="Proteomes" id="UP000297703">
    <property type="component" value="Unassembled WGS sequence"/>
</dbReference>
<reference evidence="2 3" key="1">
    <citation type="submission" date="2019-04" db="EMBL/GenBank/DDBJ databases">
        <title>Draft genome of the big-headed turtle Platysternon megacephalum.</title>
        <authorList>
            <person name="Gong S."/>
        </authorList>
    </citation>
    <scope>NUCLEOTIDE SEQUENCE [LARGE SCALE GENOMIC DNA]</scope>
    <source>
        <strain evidence="2">DO16091913</strain>
        <tissue evidence="2">Muscle</tissue>
    </source>
</reference>
<proteinExistence type="predicted"/>
<evidence type="ECO:0000313" key="3">
    <source>
        <dbReference type="Proteomes" id="UP000297703"/>
    </source>
</evidence>
<reference evidence="2 3" key="2">
    <citation type="submission" date="2019-04" db="EMBL/GenBank/DDBJ databases">
        <title>The genome sequence of big-headed turtle.</title>
        <authorList>
            <person name="Gong S."/>
        </authorList>
    </citation>
    <scope>NUCLEOTIDE SEQUENCE [LARGE SCALE GENOMIC DNA]</scope>
    <source>
        <strain evidence="2">DO16091913</strain>
        <tissue evidence="2">Muscle</tissue>
    </source>
</reference>
<dbReference type="AlphaFoldDB" id="A0A4D9EB67"/>
<gene>
    <name evidence="2" type="ORF">DR999_PMT12267</name>
</gene>
<sequence>MGQNHSIRHQDFNYPKIQGARPRGTLFQPENDSWGARTPALKRVRLVTSLWPMHHTEKSLSHLLGLHKAGAACGATWYPRYSITCWGHQTPVPVIPSDADGHKGFARWEGV</sequence>
<evidence type="ECO:0000313" key="2">
    <source>
        <dbReference type="EMBL" id="TFK05118.1"/>
    </source>
</evidence>
<protein>
    <submittedName>
        <fullName evidence="2">Uncharacterized protein</fullName>
    </submittedName>
</protein>
<keyword evidence="3" id="KW-1185">Reference proteome</keyword>
<name>A0A4D9EB67_9SAUR</name>
<dbReference type="EMBL" id="QXTE01000120">
    <property type="protein sequence ID" value="TFK05118.1"/>
    <property type="molecule type" value="Genomic_DNA"/>
</dbReference>
<accession>A0A4D9EB67</accession>
<evidence type="ECO:0000256" key="1">
    <source>
        <dbReference type="SAM" id="MobiDB-lite"/>
    </source>
</evidence>
<comment type="caution">
    <text evidence="2">The sequence shown here is derived from an EMBL/GenBank/DDBJ whole genome shotgun (WGS) entry which is preliminary data.</text>
</comment>
<feature type="region of interest" description="Disordered" evidence="1">
    <location>
        <begin position="1"/>
        <end position="32"/>
    </location>
</feature>